<name>G0QPB7_ICHMU</name>
<dbReference type="RefSeq" id="XP_004036924.1">
    <property type="nucleotide sequence ID" value="XM_004036876.1"/>
</dbReference>
<dbReference type="InterPro" id="IPR001353">
    <property type="entry name" value="Proteasome_sua/b"/>
</dbReference>
<organism evidence="9 10">
    <name type="scientific">Ichthyophthirius multifiliis</name>
    <name type="common">White spot disease agent</name>
    <name type="synonym">Ich</name>
    <dbReference type="NCBI Taxonomy" id="5932"/>
    <lineage>
        <taxon>Eukaryota</taxon>
        <taxon>Sar</taxon>
        <taxon>Alveolata</taxon>
        <taxon>Ciliophora</taxon>
        <taxon>Intramacronucleata</taxon>
        <taxon>Oligohymenophorea</taxon>
        <taxon>Hymenostomatida</taxon>
        <taxon>Ophryoglenina</taxon>
        <taxon>Ichthyophthirius</taxon>
    </lineage>
</organism>
<dbReference type="AlphaFoldDB" id="G0QPB7"/>
<dbReference type="GO" id="GO:0019773">
    <property type="term" value="C:proteasome core complex, alpha-subunit complex"/>
    <property type="evidence" value="ECO:0007669"/>
    <property type="project" value="UniProtKB-UniRule"/>
</dbReference>
<evidence type="ECO:0000259" key="8">
    <source>
        <dbReference type="SMART" id="SM00948"/>
    </source>
</evidence>
<dbReference type="FunCoup" id="G0QPB7">
    <property type="interactions" value="388"/>
</dbReference>
<keyword evidence="9" id="KW-0378">Hydrolase</keyword>
<dbReference type="Pfam" id="PF00227">
    <property type="entry name" value="Proteasome"/>
    <property type="match status" value="1"/>
</dbReference>
<evidence type="ECO:0000256" key="6">
    <source>
        <dbReference type="ARBA" id="ARBA00023242"/>
    </source>
</evidence>
<evidence type="ECO:0000313" key="10">
    <source>
        <dbReference type="Proteomes" id="UP000008983"/>
    </source>
</evidence>
<dbReference type="InterPro" id="IPR023332">
    <property type="entry name" value="Proteasome_alpha-type"/>
</dbReference>
<gene>
    <name evidence="9" type="ORF">IMG5_066240</name>
</gene>
<dbReference type="OMA" id="RVSMYMH"/>
<accession>G0QPB7</accession>
<proteinExistence type="inferred from homology"/>
<dbReference type="InterPro" id="IPR000426">
    <property type="entry name" value="Proteasome_asu_N"/>
</dbReference>
<comment type="subcellular location">
    <subcellularLocation>
        <location evidence="3">Cytoplasm</location>
    </subcellularLocation>
    <subcellularLocation>
        <location evidence="2">Nucleus</location>
    </subcellularLocation>
</comment>
<dbReference type="STRING" id="857967.G0QPB7"/>
<dbReference type="SUPFAM" id="SSF56235">
    <property type="entry name" value="N-terminal nucleophile aminohydrolases (Ntn hydrolases)"/>
    <property type="match status" value="1"/>
</dbReference>
<dbReference type="GO" id="GO:0005634">
    <property type="term" value="C:nucleus"/>
    <property type="evidence" value="ECO:0007669"/>
    <property type="project" value="UniProtKB-SubCell"/>
</dbReference>
<dbReference type="SMART" id="SM00948">
    <property type="entry name" value="Proteasome_A_N"/>
    <property type="match status" value="1"/>
</dbReference>
<comment type="similarity">
    <text evidence="7">Belongs to the peptidase T1A family.</text>
</comment>
<dbReference type="InParanoid" id="G0QPB7"/>
<dbReference type="Gene3D" id="3.60.20.10">
    <property type="entry name" value="Glutamine Phosphoribosylpyrophosphate, subunit 1, domain 1"/>
    <property type="match status" value="1"/>
</dbReference>
<keyword evidence="5 7" id="KW-0647">Proteasome</keyword>
<dbReference type="PANTHER" id="PTHR11599">
    <property type="entry name" value="PROTEASOME SUBUNIT ALPHA/BETA"/>
    <property type="match status" value="1"/>
</dbReference>
<evidence type="ECO:0000256" key="2">
    <source>
        <dbReference type="ARBA" id="ARBA00004123"/>
    </source>
</evidence>
<dbReference type="InterPro" id="IPR029055">
    <property type="entry name" value="Ntn_hydrolases_N"/>
</dbReference>
<sequence length="248" mass="28343">MSNMFDLSVTTFNQDGRILQVTYAQTAVDQSETIIGVKCSDGVILGAEKQLFTNLLVEDTNKRVYNIENSIGMVIGGRIPDGRNCVSRARKEAQEYQKYFEVPISGKILADRISQYIHAHTLYGYYRPFGTAVIVSSYDHIDGFQLHMSDPSGLNYAYHACAQGKGKQTAKAEFEKRNFSTLTCRQAMPYILKILNLTHEDVKEKKYLYEISWICQESNFQHKLIPKDLREQSERQALEMIDDDEQAD</sequence>
<keyword evidence="4" id="KW-0963">Cytoplasm</keyword>
<dbReference type="eggNOG" id="KOG0184">
    <property type="taxonomic scope" value="Eukaryota"/>
</dbReference>
<dbReference type="GO" id="GO:0006511">
    <property type="term" value="P:ubiquitin-dependent protein catabolic process"/>
    <property type="evidence" value="ECO:0007669"/>
    <property type="project" value="InterPro"/>
</dbReference>
<dbReference type="Pfam" id="PF10584">
    <property type="entry name" value="Proteasome_A_N"/>
    <property type="match status" value="1"/>
</dbReference>
<protein>
    <submittedName>
        <fullName evidence="9">Proteasome subunit alpha type 3, putative</fullName>
        <ecNumber evidence="9">3.4.25.1</ecNumber>
    </submittedName>
</protein>
<dbReference type="PROSITE" id="PS51475">
    <property type="entry name" value="PROTEASOME_ALPHA_2"/>
    <property type="match status" value="1"/>
</dbReference>
<evidence type="ECO:0000256" key="3">
    <source>
        <dbReference type="ARBA" id="ARBA00004496"/>
    </source>
</evidence>
<evidence type="ECO:0000256" key="5">
    <source>
        <dbReference type="ARBA" id="ARBA00022942"/>
    </source>
</evidence>
<dbReference type="OrthoDB" id="431557at2759"/>
<evidence type="ECO:0000256" key="1">
    <source>
        <dbReference type="ARBA" id="ARBA00002000"/>
    </source>
</evidence>
<dbReference type="GeneID" id="14909105"/>
<keyword evidence="10" id="KW-1185">Reference proteome</keyword>
<dbReference type="Proteomes" id="UP000008983">
    <property type="component" value="Unassembled WGS sequence"/>
</dbReference>
<keyword evidence="6" id="KW-0539">Nucleus</keyword>
<dbReference type="InterPro" id="IPR050115">
    <property type="entry name" value="Proteasome_alpha"/>
</dbReference>
<evidence type="ECO:0000256" key="4">
    <source>
        <dbReference type="ARBA" id="ARBA00022490"/>
    </source>
</evidence>
<feature type="domain" description="Proteasome alpha-type subunits" evidence="8">
    <location>
        <begin position="5"/>
        <end position="27"/>
    </location>
</feature>
<reference evidence="9 10" key="1">
    <citation type="submission" date="2011-07" db="EMBL/GenBank/DDBJ databases">
        <authorList>
            <person name="Coyne R."/>
            <person name="Brami D."/>
            <person name="Johnson J."/>
            <person name="Hostetler J."/>
            <person name="Hannick L."/>
            <person name="Clark T."/>
            <person name="Cassidy-Hanley D."/>
            <person name="Inman J."/>
        </authorList>
    </citation>
    <scope>NUCLEOTIDE SEQUENCE [LARGE SCALE GENOMIC DNA]</scope>
    <source>
        <strain evidence="9 10">G5</strain>
    </source>
</reference>
<dbReference type="GO" id="GO:0005737">
    <property type="term" value="C:cytoplasm"/>
    <property type="evidence" value="ECO:0007669"/>
    <property type="project" value="UniProtKB-SubCell"/>
</dbReference>
<evidence type="ECO:0000313" key="9">
    <source>
        <dbReference type="EMBL" id="EGR32938.1"/>
    </source>
</evidence>
<dbReference type="FunFam" id="3.60.20.10:FF:000007">
    <property type="entry name" value="Proteasome subunit alpha type"/>
    <property type="match status" value="1"/>
</dbReference>
<evidence type="ECO:0000256" key="7">
    <source>
        <dbReference type="PROSITE-ProRule" id="PRU00808"/>
    </source>
</evidence>
<comment type="function">
    <text evidence="1">The proteasome is a multicatalytic proteinase complex which is characterized by its ability to cleave peptides with Arg, Phe, Tyr, Leu, and Glu adjacent to the leaving group at neutral or slightly basic pH. The proteasome has an ATP-dependent proteolytic activity.</text>
</comment>
<dbReference type="GO" id="GO:0016787">
    <property type="term" value="F:hydrolase activity"/>
    <property type="evidence" value="ECO:0007669"/>
    <property type="project" value="UniProtKB-KW"/>
</dbReference>
<dbReference type="EC" id="3.4.25.1" evidence="9"/>
<dbReference type="EMBL" id="GL983541">
    <property type="protein sequence ID" value="EGR32938.1"/>
    <property type="molecule type" value="Genomic_DNA"/>
</dbReference>